<dbReference type="PANTHER" id="PTHR24559:SF444">
    <property type="entry name" value="REVERSE TRANSCRIPTASE DOMAIN-CONTAINING PROTEIN"/>
    <property type="match status" value="1"/>
</dbReference>
<dbReference type="InterPro" id="IPR043128">
    <property type="entry name" value="Rev_trsase/Diguanyl_cyclase"/>
</dbReference>
<gene>
    <name evidence="2" type="ORF">GNI_183530</name>
</gene>
<dbReference type="EMBL" id="AFNH02001390">
    <property type="protein sequence ID" value="EZG43184.1"/>
    <property type="molecule type" value="Genomic_DNA"/>
</dbReference>
<dbReference type="InterPro" id="IPR043502">
    <property type="entry name" value="DNA/RNA_pol_sf"/>
</dbReference>
<dbReference type="InterPro" id="IPR000477">
    <property type="entry name" value="RT_dom"/>
</dbReference>
<dbReference type="Gene3D" id="3.30.70.270">
    <property type="match status" value="1"/>
</dbReference>
<dbReference type="Proteomes" id="UP000019763">
    <property type="component" value="Unassembled WGS sequence"/>
</dbReference>
<dbReference type="Pfam" id="PF00078">
    <property type="entry name" value="RVT_1"/>
    <property type="match status" value="1"/>
</dbReference>
<dbReference type="VEuPathDB" id="CryptoDB:GNI_183530"/>
<dbReference type="AlphaFoldDB" id="A0A023AWT7"/>
<evidence type="ECO:0000313" key="2">
    <source>
        <dbReference type="EMBL" id="EZG43184.1"/>
    </source>
</evidence>
<dbReference type="SUPFAM" id="SSF56672">
    <property type="entry name" value="DNA/RNA polymerases"/>
    <property type="match status" value="1"/>
</dbReference>
<keyword evidence="2" id="KW-0808">Transferase</keyword>
<keyword evidence="3" id="KW-1185">Reference proteome</keyword>
<comment type="caution">
    <text evidence="2">The sequence shown here is derived from an EMBL/GenBank/DDBJ whole genome shotgun (WGS) entry which is preliminary data.</text>
</comment>
<dbReference type="InterPro" id="IPR053134">
    <property type="entry name" value="RNA-dir_DNA_polymerase"/>
</dbReference>
<accession>A0A023AWT7</accession>
<dbReference type="Gene3D" id="3.10.10.10">
    <property type="entry name" value="HIV Type 1 Reverse Transcriptase, subunit A, domain 1"/>
    <property type="match status" value="1"/>
</dbReference>
<dbReference type="RefSeq" id="XP_011133552.1">
    <property type="nucleotide sequence ID" value="XM_011135250.1"/>
</dbReference>
<keyword evidence="2" id="KW-0695">RNA-directed DNA polymerase</keyword>
<dbReference type="CDD" id="cd01647">
    <property type="entry name" value="RT_LTR"/>
    <property type="match status" value="1"/>
</dbReference>
<dbReference type="GO" id="GO:0003964">
    <property type="term" value="F:RNA-directed DNA polymerase activity"/>
    <property type="evidence" value="ECO:0007669"/>
    <property type="project" value="UniProtKB-KW"/>
</dbReference>
<evidence type="ECO:0000313" key="3">
    <source>
        <dbReference type="Proteomes" id="UP000019763"/>
    </source>
</evidence>
<proteinExistence type="predicted"/>
<name>A0A023AWT7_GRENI</name>
<keyword evidence="2" id="KW-0548">Nucleotidyltransferase</keyword>
<organism evidence="2 3">
    <name type="scientific">Gregarina niphandrodes</name>
    <name type="common">Septate eugregarine</name>
    <dbReference type="NCBI Taxonomy" id="110365"/>
    <lineage>
        <taxon>Eukaryota</taxon>
        <taxon>Sar</taxon>
        <taxon>Alveolata</taxon>
        <taxon>Apicomplexa</taxon>
        <taxon>Conoidasida</taxon>
        <taxon>Gregarinasina</taxon>
        <taxon>Eugregarinorida</taxon>
        <taxon>Gregarinidae</taxon>
        <taxon>Gregarina</taxon>
    </lineage>
</organism>
<feature type="domain" description="Reverse transcriptase" evidence="1">
    <location>
        <begin position="32"/>
        <end position="168"/>
    </location>
</feature>
<evidence type="ECO:0000259" key="1">
    <source>
        <dbReference type="Pfam" id="PF00078"/>
    </source>
</evidence>
<protein>
    <submittedName>
        <fullName evidence="2">RNA-directed DNA polymerase</fullName>
    </submittedName>
</protein>
<sequence length="184" mass="20836">MLEEELKTQVAKQLELGVTRVSEWAAAPHVVKKKIGEWRCVIGYRRLNAVMAADSYLFQRIWEHLRRAAGQRYCCTLDMNSGFWHVPVGEGCKALTAFISPTGLFAFNVVPFGIKNSPAEFQRAIDSCFAPLLGENAFCYIDDIVICGQDFDSVLRRVKLFLEQCRKTRSSTCSWTRASGSRMK</sequence>
<dbReference type="PANTHER" id="PTHR24559">
    <property type="entry name" value="TRANSPOSON TY3-I GAG-POL POLYPROTEIN"/>
    <property type="match status" value="1"/>
</dbReference>
<dbReference type="GeneID" id="22916124"/>
<dbReference type="OrthoDB" id="2013610at2759"/>
<reference evidence="2" key="1">
    <citation type="submission" date="2013-12" db="EMBL/GenBank/DDBJ databases">
        <authorList>
            <person name="Omoto C.K."/>
            <person name="Sibley D."/>
            <person name="Venepally P."/>
            <person name="Hadjithomas M."/>
            <person name="Karamycheva S."/>
            <person name="Brunk B."/>
            <person name="Roos D."/>
            <person name="Caler E."/>
            <person name="Lorenzi H."/>
        </authorList>
    </citation>
    <scope>NUCLEOTIDE SEQUENCE</scope>
</reference>